<evidence type="ECO:0000256" key="3">
    <source>
        <dbReference type="ARBA" id="ARBA00022790"/>
    </source>
</evidence>
<dbReference type="GO" id="GO:0008180">
    <property type="term" value="C:COP9 signalosome"/>
    <property type="evidence" value="ECO:0007669"/>
    <property type="project" value="UniProtKB-KW"/>
</dbReference>
<protein>
    <recommendedName>
        <fullName evidence="2">COP9 signalosome complex subunit 9</fullName>
    </recommendedName>
</protein>
<dbReference type="InParanoid" id="A0A5F8G729"/>
<dbReference type="AlphaFoldDB" id="A0A5F8G729"/>
<keyword evidence="5" id="KW-1185">Reference proteome</keyword>
<dbReference type="OMA" id="NACAWIL"/>
<dbReference type="STRING" id="13616.ENSMODP00000043254"/>
<name>A0A5F8G729_MONDO</name>
<dbReference type="Ensembl" id="ENSMODT00000057250.1">
    <property type="protein sequence ID" value="ENSMODP00000043254.1"/>
    <property type="gene ID" value="ENSMODG00000050873.1"/>
</dbReference>
<keyword evidence="3" id="KW-0736">Signalosome</keyword>
<reference evidence="4" key="2">
    <citation type="submission" date="2025-08" db="UniProtKB">
        <authorList>
            <consortium name="Ensembl"/>
        </authorList>
    </citation>
    <scope>IDENTIFICATION</scope>
</reference>
<reference evidence="4" key="3">
    <citation type="submission" date="2025-09" db="UniProtKB">
        <authorList>
            <consortium name="Ensembl"/>
        </authorList>
    </citation>
    <scope>IDENTIFICATION</scope>
</reference>
<sequence>MKPAVEETFPQDPGLYVDLEGGRRPLIDLAANEKAFHAEFFNDFEELFDDDDIQGNDFQLWKPKMLNVLWQ</sequence>
<dbReference type="Bgee" id="ENSMODG00000050873">
    <property type="expression patterns" value="Expressed in skeletal muscle tissue and 9 other cell types or tissues"/>
</dbReference>
<dbReference type="Pfam" id="PF15004">
    <property type="entry name" value="MYEOV2"/>
    <property type="match status" value="1"/>
</dbReference>
<reference evidence="4 5" key="1">
    <citation type="journal article" date="2007" name="Nature">
        <title>Genome of the marsupial Monodelphis domestica reveals innovation in non-coding sequences.</title>
        <authorList>
            <person name="Mikkelsen T.S."/>
            <person name="Wakefield M.J."/>
            <person name="Aken B."/>
            <person name="Amemiya C.T."/>
            <person name="Chang J.L."/>
            <person name="Duke S."/>
            <person name="Garber M."/>
            <person name="Gentles A.J."/>
            <person name="Goodstadt L."/>
            <person name="Heger A."/>
            <person name="Jurka J."/>
            <person name="Kamal M."/>
            <person name="Mauceli E."/>
            <person name="Searle S.M."/>
            <person name="Sharpe T."/>
            <person name="Baker M.L."/>
            <person name="Batzer M.A."/>
            <person name="Benos P.V."/>
            <person name="Belov K."/>
            <person name="Clamp M."/>
            <person name="Cook A."/>
            <person name="Cuff J."/>
            <person name="Das R."/>
            <person name="Davidow L."/>
            <person name="Deakin J.E."/>
            <person name="Fazzari M.J."/>
            <person name="Glass J.L."/>
            <person name="Grabherr M."/>
            <person name="Greally J.M."/>
            <person name="Gu W."/>
            <person name="Hore T.A."/>
            <person name="Huttley G.A."/>
            <person name="Kleber M."/>
            <person name="Jirtle R.L."/>
            <person name="Koina E."/>
            <person name="Lee J.T."/>
            <person name="Mahony S."/>
            <person name="Marra M.A."/>
            <person name="Miller R.D."/>
            <person name="Nicholls R.D."/>
            <person name="Oda M."/>
            <person name="Papenfuss A.T."/>
            <person name="Parra Z.E."/>
            <person name="Pollock D.D."/>
            <person name="Ray D.A."/>
            <person name="Schein J.E."/>
            <person name="Speed T.P."/>
            <person name="Thompson K."/>
            <person name="VandeBerg J.L."/>
            <person name="Wade C.M."/>
            <person name="Walker J.A."/>
            <person name="Waters P.D."/>
            <person name="Webber C."/>
            <person name="Weidman J.R."/>
            <person name="Xie X."/>
            <person name="Zody M.C."/>
            <person name="Baldwin J."/>
            <person name="Abdouelleil A."/>
            <person name="Abdulkadir J."/>
            <person name="Abebe A."/>
            <person name="Abera B."/>
            <person name="Abreu J."/>
            <person name="Acer S.C."/>
            <person name="Aftuck L."/>
            <person name="Alexander A."/>
            <person name="An P."/>
            <person name="Anderson E."/>
            <person name="Anderson S."/>
            <person name="Arachi H."/>
            <person name="Azer M."/>
            <person name="Bachantsang P."/>
            <person name="Barry A."/>
            <person name="Bayul T."/>
            <person name="Berlin A."/>
            <person name="Bessette D."/>
            <person name="Bloom T."/>
            <person name="Bloom T."/>
            <person name="Boguslavskiy L."/>
            <person name="Bonnet C."/>
            <person name="Boukhgalter B."/>
            <person name="Bourzgui I."/>
            <person name="Brown A."/>
            <person name="Cahill P."/>
            <person name="Channer S."/>
            <person name="Cheshatsang Y."/>
            <person name="Chuda L."/>
            <person name="Citroen M."/>
            <person name="Collymore A."/>
            <person name="Cooke P."/>
            <person name="Costello M."/>
            <person name="D'Aco K."/>
            <person name="Daza R."/>
            <person name="De Haan G."/>
            <person name="DeGray S."/>
            <person name="DeMaso C."/>
            <person name="Dhargay N."/>
            <person name="Dooley K."/>
            <person name="Dooley E."/>
            <person name="Doricent M."/>
            <person name="Dorje P."/>
            <person name="Dorjee K."/>
            <person name="Dupes A."/>
            <person name="Elong R."/>
            <person name="Falk J."/>
            <person name="Farina A."/>
            <person name="Faro S."/>
            <person name="Ferguson D."/>
            <person name="Fisher S."/>
            <person name="Foley C.D."/>
            <person name="Franke A."/>
            <person name="Friedrich D."/>
            <person name="Gadbois L."/>
            <person name="Gearin G."/>
            <person name="Gearin C.R."/>
            <person name="Giannoukos G."/>
            <person name="Goode T."/>
            <person name="Graham J."/>
            <person name="Grandbois E."/>
            <person name="Grewal S."/>
            <person name="Gyaltsen K."/>
            <person name="Hafez N."/>
            <person name="Hagos B."/>
            <person name="Hall J."/>
            <person name="Henson C."/>
            <person name="Hollinger A."/>
            <person name="Honan T."/>
            <person name="Huard M.D."/>
            <person name="Hughes L."/>
            <person name="Hurhula B."/>
            <person name="Husby M.E."/>
            <person name="Kamat A."/>
            <person name="Kanga B."/>
            <person name="Kashin S."/>
            <person name="Khazanovich D."/>
            <person name="Kisner P."/>
            <person name="Lance K."/>
            <person name="Lara M."/>
            <person name="Lee W."/>
            <person name="Lennon N."/>
            <person name="Letendre F."/>
            <person name="LeVine R."/>
            <person name="Lipovsky A."/>
            <person name="Liu X."/>
            <person name="Liu J."/>
            <person name="Liu S."/>
            <person name="Lokyitsang T."/>
            <person name="Lokyitsang Y."/>
            <person name="Lubonja R."/>
            <person name="Lui A."/>
            <person name="MacDonald P."/>
            <person name="Magnisalis V."/>
            <person name="Maru K."/>
            <person name="Matthews C."/>
            <person name="McCusker W."/>
            <person name="McDonough S."/>
            <person name="Mehta T."/>
            <person name="Meldrim J."/>
            <person name="Meneus L."/>
            <person name="Mihai O."/>
            <person name="Mihalev A."/>
            <person name="Mihova T."/>
            <person name="Mittelman R."/>
            <person name="Mlenga V."/>
            <person name="Montmayeur A."/>
            <person name="Mulrain L."/>
            <person name="Navidi A."/>
            <person name="Naylor J."/>
            <person name="Negash T."/>
            <person name="Nguyen T."/>
            <person name="Nguyen N."/>
            <person name="Nicol R."/>
            <person name="Norbu C."/>
            <person name="Norbu N."/>
            <person name="Novod N."/>
            <person name="O'Neill B."/>
            <person name="Osman S."/>
            <person name="Markiewicz E."/>
            <person name="Oyono O.L."/>
            <person name="Patti C."/>
            <person name="Phunkhang P."/>
            <person name="Pierre F."/>
            <person name="Priest M."/>
            <person name="Raghuraman S."/>
            <person name="Rege F."/>
            <person name="Reyes R."/>
            <person name="Rise C."/>
            <person name="Rogov P."/>
            <person name="Ross K."/>
            <person name="Ryan E."/>
            <person name="Settipalli S."/>
            <person name="Shea T."/>
            <person name="Sherpa N."/>
            <person name="Shi L."/>
            <person name="Shih D."/>
            <person name="Sparrow T."/>
            <person name="Spaulding J."/>
            <person name="Stalker J."/>
            <person name="Stange-Thomann N."/>
            <person name="Stavropoulos S."/>
            <person name="Stone C."/>
            <person name="Strader C."/>
            <person name="Tesfaye S."/>
            <person name="Thomson T."/>
            <person name="Thoulutsang Y."/>
            <person name="Thoulutsang D."/>
            <person name="Topham K."/>
            <person name="Topping I."/>
            <person name="Tsamla T."/>
            <person name="Vassiliev H."/>
            <person name="Vo A."/>
            <person name="Wangchuk T."/>
            <person name="Wangdi T."/>
            <person name="Weiand M."/>
            <person name="Wilkinson J."/>
            <person name="Wilson A."/>
            <person name="Yadav S."/>
            <person name="Young G."/>
            <person name="Yu Q."/>
            <person name="Zembek L."/>
            <person name="Zhong D."/>
            <person name="Zimmer A."/>
            <person name="Zwirko Z."/>
            <person name="Jaffe D.B."/>
            <person name="Alvarez P."/>
            <person name="Brockman W."/>
            <person name="Butler J."/>
            <person name="Chin C."/>
            <person name="Gnerre S."/>
            <person name="MacCallum I."/>
            <person name="Graves J.A."/>
            <person name="Ponting C.P."/>
            <person name="Breen M."/>
            <person name="Samollow P.B."/>
            <person name="Lander E.S."/>
            <person name="Lindblad-Toh K."/>
        </authorList>
    </citation>
    <scope>NUCLEOTIDE SEQUENCE [LARGE SCALE GENOMIC DNA]</scope>
</reference>
<proteinExistence type="inferred from homology"/>
<accession>A0A5F8G729</accession>
<dbReference type="InterPro" id="IPR029391">
    <property type="entry name" value="CSN9_metazoa"/>
</dbReference>
<evidence type="ECO:0000313" key="4">
    <source>
        <dbReference type="Ensembl" id="ENSMODP00000043254.1"/>
    </source>
</evidence>
<evidence type="ECO:0000256" key="2">
    <source>
        <dbReference type="ARBA" id="ARBA00014874"/>
    </source>
</evidence>
<organism evidence="4 5">
    <name type="scientific">Monodelphis domestica</name>
    <name type="common">Gray short-tailed opossum</name>
    <dbReference type="NCBI Taxonomy" id="13616"/>
    <lineage>
        <taxon>Eukaryota</taxon>
        <taxon>Metazoa</taxon>
        <taxon>Chordata</taxon>
        <taxon>Craniata</taxon>
        <taxon>Vertebrata</taxon>
        <taxon>Euteleostomi</taxon>
        <taxon>Mammalia</taxon>
        <taxon>Metatheria</taxon>
        <taxon>Didelphimorphia</taxon>
        <taxon>Didelphidae</taxon>
        <taxon>Monodelphis</taxon>
    </lineage>
</organism>
<evidence type="ECO:0000313" key="5">
    <source>
        <dbReference type="Proteomes" id="UP000002280"/>
    </source>
</evidence>
<comment type="similarity">
    <text evidence="1">Belongs to the CSN9 family.</text>
</comment>
<dbReference type="Proteomes" id="UP000002280">
    <property type="component" value="Chromosome 1"/>
</dbReference>
<dbReference type="PANTHER" id="PTHR28562">
    <property type="entry name" value="COP9 SIGNALOSOME COMPLEX SUBUNIT 9"/>
    <property type="match status" value="1"/>
</dbReference>
<evidence type="ECO:0000256" key="1">
    <source>
        <dbReference type="ARBA" id="ARBA00009162"/>
    </source>
</evidence>